<dbReference type="Pfam" id="PF00106">
    <property type="entry name" value="adh_short"/>
    <property type="match status" value="1"/>
</dbReference>
<reference evidence="1 2" key="1">
    <citation type="submission" date="2016-12" db="EMBL/GenBank/DDBJ databases">
        <title>Draft genome sequences of seven strains of Pseudomonas fluorescens that produce 4-formylaminooxyvinylglycine.</title>
        <authorList>
            <person name="Okrent R.A."/>
            <person name="Manning V.A."/>
            <person name="Trippe K.M."/>
        </authorList>
    </citation>
    <scope>NUCLEOTIDE SEQUENCE [LARGE SCALE GENOMIC DNA]</scope>
    <source>
        <strain evidence="1 2">P5A</strain>
    </source>
</reference>
<proteinExistence type="predicted"/>
<accession>A0A1T2Y0V4</accession>
<sequence length="228" mass="24892">MSKKTCLILGASRGLGLALAEEYCARGYHVIATSRSDSPLLVDLKSRYPELLTLERVDITDLASVRALHGRLAATRLNTLFINAGVCKANELTTLQVDERDFVEMLLTNALSPMRAVEVLHANVERDGVVAVMSSELGSIADNRGVWELYSASKAALNMLMKAFYLRHQKDSLAYLLVAPGWVRTEMGGPGALLEISESIPLVVETVEGHAGKPGLRFTDRQGLTLPW</sequence>
<dbReference type="GO" id="GO:0016616">
    <property type="term" value="F:oxidoreductase activity, acting on the CH-OH group of donors, NAD or NADP as acceptor"/>
    <property type="evidence" value="ECO:0007669"/>
    <property type="project" value="TreeGrafter"/>
</dbReference>
<evidence type="ECO:0000313" key="1">
    <source>
        <dbReference type="EMBL" id="OPA85690.1"/>
    </source>
</evidence>
<gene>
    <name evidence="1" type="ORF">BFW87_27000</name>
</gene>
<dbReference type="InterPro" id="IPR052184">
    <property type="entry name" value="SDR_enzymes"/>
</dbReference>
<dbReference type="Gene3D" id="3.40.50.720">
    <property type="entry name" value="NAD(P)-binding Rossmann-like Domain"/>
    <property type="match status" value="1"/>
</dbReference>
<dbReference type="OrthoDB" id="9785826at2"/>
<dbReference type="EMBL" id="MSDF01000053">
    <property type="protein sequence ID" value="OPA85690.1"/>
    <property type="molecule type" value="Genomic_DNA"/>
</dbReference>
<protein>
    <submittedName>
        <fullName evidence="1">3-oxoacyl-ACP reductase</fullName>
    </submittedName>
</protein>
<dbReference type="InterPro" id="IPR002347">
    <property type="entry name" value="SDR_fam"/>
</dbReference>
<dbReference type="PANTHER" id="PTHR45458">
    <property type="entry name" value="SHORT-CHAIN DEHYDROGENASE/REDUCTASE SDR"/>
    <property type="match status" value="1"/>
</dbReference>
<name>A0A1T2Y0V4_PSEFL</name>
<dbReference type="SUPFAM" id="SSF51735">
    <property type="entry name" value="NAD(P)-binding Rossmann-fold domains"/>
    <property type="match status" value="1"/>
</dbReference>
<dbReference type="RefSeq" id="WP_078742774.1">
    <property type="nucleotide sequence ID" value="NZ_MSDF01000053.1"/>
</dbReference>
<organism evidence="1 2">
    <name type="scientific">Pseudomonas fluorescens</name>
    <dbReference type="NCBI Taxonomy" id="294"/>
    <lineage>
        <taxon>Bacteria</taxon>
        <taxon>Pseudomonadati</taxon>
        <taxon>Pseudomonadota</taxon>
        <taxon>Gammaproteobacteria</taxon>
        <taxon>Pseudomonadales</taxon>
        <taxon>Pseudomonadaceae</taxon>
        <taxon>Pseudomonas</taxon>
    </lineage>
</organism>
<dbReference type="InterPro" id="IPR036291">
    <property type="entry name" value="NAD(P)-bd_dom_sf"/>
</dbReference>
<dbReference type="Proteomes" id="UP000190965">
    <property type="component" value="Unassembled WGS sequence"/>
</dbReference>
<evidence type="ECO:0000313" key="2">
    <source>
        <dbReference type="Proteomes" id="UP000190965"/>
    </source>
</evidence>
<comment type="caution">
    <text evidence="1">The sequence shown here is derived from an EMBL/GenBank/DDBJ whole genome shotgun (WGS) entry which is preliminary data.</text>
</comment>
<dbReference type="AlphaFoldDB" id="A0A1T2Y0V4"/>
<dbReference type="PANTHER" id="PTHR45458:SF1">
    <property type="entry name" value="SHORT CHAIN DEHYDROGENASE"/>
    <property type="match status" value="1"/>
</dbReference>
<dbReference type="PRINTS" id="PR00081">
    <property type="entry name" value="GDHRDH"/>
</dbReference>